<evidence type="ECO:0000313" key="2">
    <source>
        <dbReference type="EMBL" id="MFC0564365.1"/>
    </source>
</evidence>
<dbReference type="EMBL" id="JBHLUE010000005">
    <property type="protein sequence ID" value="MFC0564365.1"/>
    <property type="molecule type" value="Genomic_DNA"/>
</dbReference>
<sequence length="138" mass="12952">MRGSGRLTIAAVLVLGLAGIAGCGGSSGDTGDGNGSSGTGSPVGAYLSCLSEHGVGMPGAPSGASPGLPSGAPSLVPSGLPSLPPGAAMPSGVPGGMPPGLAGGELPKPPGIDEATWRQAQQQCAALRPTAFPARSAN</sequence>
<proteinExistence type="predicted"/>
<feature type="compositionally biased region" description="Low complexity" evidence="1">
    <location>
        <begin position="58"/>
        <end position="92"/>
    </location>
</feature>
<reference evidence="2 3" key="1">
    <citation type="submission" date="2024-09" db="EMBL/GenBank/DDBJ databases">
        <authorList>
            <person name="Sun Q."/>
            <person name="Mori K."/>
        </authorList>
    </citation>
    <scope>NUCLEOTIDE SEQUENCE [LARGE SCALE GENOMIC DNA]</scope>
    <source>
        <strain evidence="2 3">TBRC 2205</strain>
    </source>
</reference>
<gene>
    <name evidence="2" type="ORF">ACFFHU_09455</name>
</gene>
<keyword evidence="3" id="KW-1185">Reference proteome</keyword>
<feature type="region of interest" description="Disordered" evidence="1">
    <location>
        <begin position="56"/>
        <end position="112"/>
    </location>
</feature>
<evidence type="ECO:0000256" key="1">
    <source>
        <dbReference type="SAM" id="MobiDB-lite"/>
    </source>
</evidence>
<name>A0ABV6NUA9_9ACTN</name>
<evidence type="ECO:0000313" key="3">
    <source>
        <dbReference type="Proteomes" id="UP001589894"/>
    </source>
</evidence>
<dbReference type="Proteomes" id="UP001589894">
    <property type="component" value="Unassembled WGS sequence"/>
</dbReference>
<comment type="caution">
    <text evidence="2">The sequence shown here is derived from an EMBL/GenBank/DDBJ whole genome shotgun (WGS) entry which is preliminary data.</text>
</comment>
<dbReference type="PROSITE" id="PS51257">
    <property type="entry name" value="PROKAR_LIPOPROTEIN"/>
    <property type="match status" value="1"/>
</dbReference>
<accession>A0ABV6NUA9</accession>
<protein>
    <submittedName>
        <fullName evidence="2">Uncharacterized protein</fullName>
    </submittedName>
</protein>
<organism evidence="2 3">
    <name type="scientific">Plantactinospora siamensis</name>
    <dbReference type="NCBI Taxonomy" id="555372"/>
    <lineage>
        <taxon>Bacteria</taxon>
        <taxon>Bacillati</taxon>
        <taxon>Actinomycetota</taxon>
        <taxon>Actinomycetes</taxon>
        <taxon>Micromonosporales</taxon>
        <taxon>Micromonosporaceae</taxon>
        <taxon>Plantactinospora</taxon>
    </lineage>
</organism>
<dbReference type="RefSeq" id="WP_377337364.1">
    <property type="nucleotide sequence ID" value="NZ_JBHLUE010000005.1"/>
</dbReference>